<reference evidence="2" key="2">
    <citation type="submission" date="2020-09" db="EMBL/GenBank/DDBJ databases">
        <authorList>
            <person name="Sun Q."/>
            <person name="Ohkuma M."/>
        </authorList>
    </citation>
    <scope>NUCLEOTIDE SEQUENCE</scope>
    <source>
        <strain evidence="2">JCM 3302</strain>
    </source>
</reference>
<dbReference type="EMBL" id="BNBC01000023">
    <property type="protein sequence ID" value="GHE85935.1"/>
    <property type="molecule type" value="Genomic_DNA"/>
</dbReference>
<evidence type="ECO:0000256" key="1">
    <source>
        <dbReference type="SAM" id="MobiDB-lite"/>
    </source>
</evidence>
<evidence type="ECO:0000313" key="2">
    <source>
        <dbReference type="EMBL" id="GHE85935.1"/>
    </source>
</evidence>
<dbReference type="RefSeq" id="WP_189903395.1">
    <property type="nucleotide sequence ID" value="NZ_BNBC01000023.1"/>
</dbReference>
<reference evidence="2" key="1">
    <citation type="journal article" date="2014" name="Int. J. Syst. Evol. Microbiol.">
        <title>Complete genome sequence of Corynebacterium casei LMG S-19264T (=DSM 44701T), isolated from a smear-ripened cheese.</title>
        <authorList>
            <consortium name="US DOE Joint Genome Institute (JGI-PGF)"/>
            <person name="Walter F."/>
            <person name="Albersmeier A."/>
            <person name="Kalinowski J."/>
            <person name="Ruckert C."/>
        </authorList>
    </citation>
    <scope>NUCLEOTIDE SEQUENCE</scope>
    <source>
        <strain evidence="2">JCM 3302</strain>
    </source>
</reference>
<protein>
    <recommendedName>
        <fullName evidence="4">Glycosyl hydrolase family 71</fullName>
    </recommendedName>
</protein>
<dbReference type="Pfam" id="PF03659">
    <property type="entry name" value="Glyco_hydro_71"/>
    <property type="match status" value="1"/>
</dbReference>
<name>A0A919A3L9_9ACTN</name>
<dbReference type="Gene3D" id="3.20.20.80">
    <property type="entry name" value="Glycosidases"/>
    <property type="match status" value="1"/>
</dbReference>
<evidence type="ECO:0000313" key="3">
    <source>
        <dbReference type="Proteomes" id="UP000641386"/>
    </source>
</evidence>
<dbReference type="InterPro" id="IPR005197">
    <property type="entry name" value="Glyco_hydro_71"/>
</dbReference>
<organism evidence="2 3">
    <name type="scientific">Streptomyces spiralis</name>
    <dbReference type="NCBI Taxonomy" id="66376"/>
    <lineage>
        <taxon>Bacteria</taxon>
        <taxon>Bacillati</taxon>
        <taxon>Actinomycetota</taxon>
        <taxon>Actinomycetes</taxon>
        <taxon>Kitasatosporales</taxon>
        <taxon>Streptomycetaceae</taxon>
        <taxon>Streptomyces</taxon>
    </lineage>
</organism>
<feature type="compositionally biased region" description="Basic residues" evidence="1">
    <location>
        <begin position="7"/>
        <end position="21"/>
    </location>
</feature>
<dbReference type="GO" id="GO:0051118">
    <property type="term" value="F:glucan endo-1,3-alpha-glucosidase activity"/>
    <property type="evidence" value="ECO:0007669"/>
    <property type="project" value="InterPro"/>
</dbReference>
<dbReference type="AlphaFoldDB" id="A0A919A3L9"/>
<accession>A0A919A3L9</accession>
<keyword evidence="3" id="KW-1185">Reference proteome</keyword>
<comment type="caution">
    <text evidence="2">The sequence shown here is derived from an EMBL/GenBank/DDBJ whole genome shotgun (WGS) entry which is preliminary data.</text>
</comment>
<dbReference type="Proteomes" id="UP000641386">
    <property type="component" value="Unassembled WGS sequence"/>
</dbReference>
<dbReference type="CDD" id="cd11577">
    <property type="entry name" value="GH71"/>
    <property type="match status" value="1"/>
</dbReference>
<proteinExistence type="predicted"/>
<feature type="region of interest" description="Disordered" evidence="1">
    <location>
        <begin position="1"/>
        <end position="21"/>
    </location>
</feature>
<gene>
    <name evidence="2" type="ORF">GCM10014715_47860</name>
</gene>
<evidence type="ECO:0008006" key="4">
    <source>
        <dbReference type="Google" id="ProtNLM"/>
    </source>
</evidence>
<sequence>MTDHAARPTRAHRRPPGGRRRTALGTLAGLVLIALIAGTGLALDRTDTATGTRRTGAAALPFDLPNPHVLSDSTHLVFAHYFPPYPLSLDNRPAGQDYYARNYLTPQGEQGRHASYGGLLRDRPLPVPPAAGDWQLANLEREVRTARDAGLDGFTVDILSLTGVNRERVDLLLRAAHRVDPGFRIVLMPDMTSLHTDPGTLADQLALLAAEPSAYRLADGRLVVSPFKAEAQDPAWWSQVMARLRDHGIATALVPVFLDFRANAERFAPISHAFSSWGNRSYTRQNNIPGDIQLAHSLGKKWMQAVSVQDARPNQGVYDEAGNTATLRSTWNHAISDGADWVQLTTWNDYSEGSQFAPSLHNGHTYLDISSYYLTRFKTGTWPRIVRDTVYVTSRVQFTDAGAASLQPQLMRPRPGTAPPRDRVELLTFLTAPATVSVRVGTSPHTYRAPVGVHAQDLPLDSGRTEAVVRRAGDTVAAVTTRFPVRRTVSVQDLQYYAVSSRR</sequence>